<name>A0A3N4I705_ASCIM</name>
<organism evidence="2 3">
    <name type="scientific">Ascobolus immersus RN42</name>
    <dbReference type="NCBI Taxonomy" id="1160509"/>
    <lineage>
        <taxon>Eukaryota</taxon>
        <taxon>Fungi</taxon>
        <taxon>Dikarya</taxon>
        <taxon>Ascomycota</taxon>
        <taxon>Pezizomycotina</taxon>
        <taxon>Pezizomycetes</taxon>
        <taxon>Pezizales</taxon>
        <taxon>Ascobolaceae</taxon>
        <taxon>Ascobolus</taxon>
    </lineage>
</organism>
<accession>A0A3N4I705</accession>
<protein>
    <submittedName>
        <fullName evidence="2">Uncharacterized protein</fullName>
    </submittedName>
</protein>
<evidence type="ECO:0000313" key="2">
    <source>
        <dbReference type="EMBL" id="RPA77574.1"/>
    </source>
</evidence>
<gene>
    <name evidence="2" type="ORF">BJ508DRAFT_378811</name>
</gene>
<dbReference type="AlphaFoldDB" id="A0A3N4I705"/>
<sequence length="405" mass="46798">MEQKDTDSTVFASTRDPITLLTFNNFATMGSHTNGSDSEDDTRRAKKTPHNGRDEGYGRSILRRASFLLEESFRMAREQSLIYAEVLDLESALEERNFERTTFNLAPVCNRKELPVCPAIAHWATSTHPLKKHFSLRAMKASPFTCKCRTLLRGALSAVGQIPIRGSFWRRHPGNGNMPWALRVVHDLLATREGVQDRLVRNKFDSFRERTPHGNRYICPTHKGYDRVREKLREQRLLSENDLETRLPDGFAQSQKLAEWDEAENLIKQAKVEESGRSTYCNGRSYWEVMSMGEFKSLDAVYRTRKRILFQHLLRMYCLLQMAVPAVFTSESVAEYYQVTKDLNASYLATIQAFHFFRAKHHQLHEYQSHHTKHLKLNDGRNEPEASSANISDDIWIRLGGCRLL</sequence>
<dbReference type="Proteomes" id="UP000275078">
    <property type="component" value="Unassembled WGS sequence"/>
</dbReference>
<dbReference type="EMBL" id="ML119724">
    <property type="protein sequence ID" value="RPA77574.1"/>
    <property type="molecule type" value="Genomic_DNA"/>
</dbReference>
<evidence type="ECO:0000256" key="1">
    <source>
        <dbReference type="SAM" id="MobiDB-lite"/>
    </source>
</evidence>
<proteinExistence type="predicted"/>
<reference evidence="2 3" key="1">
    <citation type="journal article" date="2018" name="Nat. Ecol. Evol.">
        <title>Pezizomycetes genomes reveal the molecular basis of ectomycorrhizal truffle lifestyle.</title>
        <authorList>
            <person name="Murat C."/>
            <person name="Payen T."/>
            <person name="Noel B."/>
            <person name="Kuo A."/>
            <person name="Morin E."/>
            <person name="Chen J."/>
            <person name="Kohler A."/>
            <person name="Krizsan K."/>
            <person name="Balestrini R."/>
            <person name="Da Silva C."/>
            <person name="Montanini B."/>
            <person name="Hainaut M."/>
            <person name="Levati E."/>
            <person name="Barry K.W."/>
            <person name="Belfiori B."/>
            <person name="Cichocki N."/>
            <person name="Clum A."/>
            <person name="Dockter R.B."/>
            <person name="Fauchery L."/>
            <person name="Guy J."/>
            <person name="Iotti M."/>
            <person name="Le Tacon F."/>
            <person name="Lindquist E.A."/>
            <person name="Lipzen A."/>
            <person name="Malagnac F."/>
            <person name="Mello A."/>
            <person name="Molinier V."/>
            <person name="Miyauchi S."/>
            <person name="Poulain J."/>
            <person name="Riccioni C."/>
            <person name="Rubini A."/>
            <person name="Sitrit Y."/>
            <person name="Splivallo R."/>
            <person name="Traeger S."/>
            <person name="Wang M."/>
            <person name="Zifcakova L."/>
            <person name="Wipf D."/>
            <person name="Zambonelli A."/>
            <person name="Paolocci F."/>
            <person name="Nowrousian M."/>
            <person name="Ottonello S."/>
            <person name="Baldrian P."/>
            <person name="Spatafora J.W."/>
            <person name="Henrissat B."/>
            <person name="Nagy L.G."/>
            <person name="Aury J.M."/>
            <person name="Wincker P."/>
            <person name="Grigoriev I.V."/>
            <person name="Bonfante P."/>
            <person name="Martin F.M."/>
        </authorList>
    </citation>
    <scope>NUCLEOTIDE SEQUENCE [LARGE SCALE GENOMIC DNA]</scope>
    <source>
        <strain evidence="2 3">RN42</strain>
    </source>
</reference>
<evidence type="ECO:0000313" key="3">
    <source>
        <dbReference type="Proteomes" id="UP000275078"/>
    </source>
</evidence>
<feature type="region of interest" description="Disordered" evidence="1">
    <location>
        <begin position="29"/>
        <end position="57"/>
    </location>
</feature>
<keyword evidence="3" id="KW-1185">Reference proteome</keyword>